<dbReference type="FunFam" id="1.10.287.110:FF:000040">
    <property type="entry name" value="dnaJ homolog subfamily B member 11"/>
    <property type="match status" value="1"/>
</dbReference>
<organism evidence="6">
    <name type="scientific">Daphnia similis</name>
    <dbReference type="NCBI Taxonomy" id="35528"/>
    <lineage>
        <taxon>Eukaryota</taxon>
        <taxon>Metazoa</taxon>
        <taxon>Ecdysozoa</taxon>
        <taxon>Arthropoda</taxon>
        <taxon>Crustacea</taxon>
        <taxon>Branchiopoda</taxon>
        <taxon>Diplostraca</taxon>
        <taxon>Cladocera</taxon>
        <taxon>Anomopoda</taxon>
        <taxon>Daphniidae</taxon>
        <taxon>Daphnia</taxon>
        <taxon>Daphnia similis group</taxon>
    </lineage>
</organism>
<proteinExistence type="evidence at transcript level"/>
<feature type="chain" id="PRO_5021501710" evidence="4">
    <location>
        <begin position="19"/>
        <end position="390"/>
    </location>
</feature>
<reference evidence="6" key="1">
    <citation type="submission" date="2018-08" db="EMBL/GenBank/DDBJ databases">
        <authorList>
            <person name="Cornetti L."/>
        </authorList>
    </citation>
    <scope>NUCLEOTIDE SEQUENCE</scope>
    <source>
        <strain evidence="6">IL-KYN-4</strain>
    </source>
</reference>
<dbReference type="Gene3D" id="2.60.260.20">
    <property type="entry name" value="Urease metallochaperone UreE, N-terminal domain"/>
    <property type="match status" value="2"/>
</dbReference>
<evidence type="ECO:0000256" key="4">
    <source>
        <dbReference type="SAM" id="SignalP"/>
    </source>
</evidence>
<dbReference type="PANTHER" id="PTHR44298:SF1">
    <property type="entry name" value="DNAJ HOMOLOG SUBFAMILY B MEMBER 11"/>
    <property type="match status" value="1"/>
</dbReference>
<dbReference type="InterPro" id="IPR018253">
    <property type="entry name" value="DnaJ_domain_CS"/>
</dbReference>
<feature type="signal peptide" evidence="4">
    <location>
        <begin position="1"/>
        <end position="18"/>
    </location>
</feature>
<dbReference type="GO" id="GO:0005783">
    <property type="term" value="C:endoplasmic reticulum"/>
    <property type="evidence" value="ECO:0007669"/>
    <property type="project" value="TreeGrafter"/>
</dbReference>
<dbReference type="InterPro" id="IPR036869">
    <property type="entry name" value="J_dom_sf"/>
</dbReference>
<evidence type="ECO:0000313" key="6">
    <source>
        <dbReference type="EMBL" id="SVE86812.1"/>
    </source>
</evidence>
<dbReference type="PROSITE" id="PS50076">
    <property type="entry name" value="DNAJ_2"/>
    <property type="match status" value="1"/>
</dbReference>
<dbReference type="SUPFAM" id="SSF46565">
    <property type="entry name" value="Chaperone J-domain"/>
    <property type="match status" value="1"/>
</dbReference>
<keyword evidence="2" id="KW-0325">Glycoprotein</keyword>
<dbReference type="PROSITE" id="PS00636">
    <property type="entry name" value="DNAJ_1"/>
    <property type="match status" value="1"/>
</dbReference>
<dbReference type="GO" id="GO:0006457">
    <property type="term" value="P:protein folding"/>
    <property type="evidence" value="ECO:0007669"/>
    <property type="project" value="InterPro"/>
</dbReference>
<dbReference type="FunFam" id="2.60.260.20:FF:000013">
    <property type="entry name" value="DnaJ subfamily B member 11"/>
    <property type="match status" value="1"/>
</dbReference>
<dbReference type="SMART" id="SM00271">
    <property type="entry name" value="DnaJ"/>
    <property type="match status" value="1"/>
</dbReference>
<dbReference type="CDD" id="cd06257">
    <property type="entry name" value="DnaJ"/>
    <property type="match status" value="1"/>
</dbReference>
<dbReference type="InterPro" id="IPR002939">
    <property type="entry name" value="DnaJ_C"/>
</dbReference>
<evidence type="ECO:0000259" key="5">
    <source>
        <dbReference type="PROSITE" id="PS50076"/>
    </source>
</evidence>
<dbReference type="AlphaFoldDB" id="A0A4Y7N1N2"/>
<dbReference type="SUPFAM" id="SSF49493">
    <property type="entry name" value="HSP40/DnaJ peptide-binding domain"/>
    <property type="match status" value="2"/>
</dbReference>
<name>A0A4Y7N1N2_9CRUS</name>
<dbReference type="PRINTS" id="PR00625">
    <property type="entry name" value="JDOMAIN"/>
</dbReference>
<dbReference type="Pfam" id="PF01556">
    <property type="entry name" value="DnaJ_C"/>
    <property type="match status" value="1"/>
</dbReference>
<feature type="compositionally biased region" description="Basic and acidic residues" evidence="3">
    <location>
        <begin position="218"/>
        <end position="238"/>
    </location>
</feature>
<evidence type="ECO:0000256" key="1">
    <source>
        <dbReference type="ARBA" id="ARBA00022729"/>
    </source>
</evidence>
<dbReference type="CDD" id="cd10747">
    <property type="entry name" value="DnaJ_C"/>
    <property type="match status" value="1"/>
</dbReference>
<dbReference type="EMBL" id="LR017193">
    <property type="protein sequence ID" value="SVE86812.1"/>
    <property type="molecule type" value="mRNA"/>
</dbReference>
<feature type="region of interest" description="Disordered" evidence="3">
    <location>
        <begin position="211"/>
        <end position="238"/>
    </location>
</feature>
<dbReference type="InterPro" id="IPR001623">
    <property type="entry name" value="DnaJ_domain"/>
</dbReference>
<accession>A0A4Y7N1N2</accession>
<protein>
    <submittedName>
        <fullName evidence="6">EOG090X07WF</fullName>
    </submittedName>
</protein>
<dbReference type="GO" id="GO:0051787">
    <property type="term" value="F:misfolded protein binding"/>
    <property type="evidence" value="ECO:0007669"/>
    <property type="project" value="TreeGrafter"/>
</dbReference>
<feature type="domain" description="J" evidence="5">
    <location>
        <begin position="21"/>
        <end position="87"/>
    </location>
</feature>
<evidence type="ECO:0000256" key="2">
    <source>
        <dbReference type="ARBA" id="ARBA00023180"/>
    </source>
</evidence>
<evidence type="ECO:0000256" key="3">
    <source>
        <dbReference type="SAM" id="MobiDB-lite"/>
    </source>
</evidence>
<dbReference type="Gene3D" id="1.10.287.110">
    <property type="entry name" value="DnaJ domain"/>
    <property type="match status" value="1"/>
</dbReference>
<gene>
    <name evidence="6" type="primary">EOG090X07WF</name>
</gene>
<sequence>MELKVLFIFCLGLGTVLAGRDFYKILGIQKSATTNQIKKAYRKLAKELHPDRNQGDTEKASAQFQDLGAAYETLSDPEKRELYDRCGEECVSKEGAGGGGMDPFASFFGDFGFGFGGNGNQGQREVAKGADIVMDLFVTLEELYSGNFVEITHNKPVLKPAKGTRKCNCRQEMVTRQLGPGRFQMMQQAVCDECPNVKLVNEERVLEVEIEQGMTDGSEQRFTAEGEPHTDGEPGDLRLRIQTSPHSVFERRGDDLYTNVTISLADALAGFELDIEHLDGHKVHIVRDKVTWPGARIRKKGEGMPNYENNNLFGMLYVTFDVQFPKEELTTETKEKLRELLSQDSINKIAKIITPIWKIMKKNVIILNENQTKKLLAAVGFEPTPRKTGA</sequence>
<dbReference type="InterPro" id="IPR008971">
    <property type="entry name" value="HSP40/DnaJ_pept-bd"/>
</dbReference>
<keyword evidence="1 4" id="KW-0732">Signal</keyword>
<dbReference type="GO" id="GO:0051082">
    <property type="term" value="F:unfolded protein binding"/>
    <property type="evidence" value="ECO:0007669"/>
    <property type="project" value="InterPro"/>
</dbReference>
<dbReference type="Pfam" id="PF00226">
    <property type="entry name" value="DnaJ"/>
    <property type="match status" value="1"/>
</dbReference>
<dbReference type="PANTHER" id="PTHR44298">
    <property type="entry name" value="DNAJ HOMOLOG SUBFAMILY B MEMBER 11"/>
    <property type="match status" value="1"/>
</dbReference>
<dbReference type="InterPro" id="IPR051736">
    <property type="entry name" value="DnaJ-B11-like"/>
</dbReference>